<reference evidence="4 5" key="1">
    <citation type="submission" date="2012-02" db="EMBL/GenBank/DDBJ databases">
        <title>Complete genome sequence of Phycisphaera mikurensis NBRC 102666.</title>
        <authorList>
            <person name="Ankai A."/>
            <person name="Hosoyama A."/>
            <person name="Terui Y."/>
            <person name="Sekine M."/>
            <person name="Fukai R."/>
            <person name="Kato Y."/>
            <person name="Nakamura S."/>
            <person name="Yamada-Narita S."/>
            <person name="Kawakoshi A."/>
            <person name="Fukunaga Y."/>
            <person name="Yamazaki S."/>
            <person name="Fujita N."/>
        </authorList>
    </citation>
    <scope>NUCLEOTIDE SEQUENCE [LARGE SCALE GENOMIC DNA]</scope>
    <source>
        <strain evidence="5">NBRC 102666 / KCTC 22515 / FYK2301M01</strain>
    </source>
</reference>
<keyword evidence="5" id="KW-1185">Reference proteome</keyword>
<feature type="compositionally biased region" description="Low complexity" evidence="1">
    <location>
        <begin position="303"/>
        <end position="314"/>
    </location>
</feature>
<name>I0ID19_PHYMF</name>
<feature type="chain" id="PRO_5003629655" description="Endonuclease/exonuclease/phosphatase domain-containing protein" evidence="2">
    <location>
        <begin position="26"/>
        <end position="392"/>
    </location>
</feature>
<dbReference type="STRING" id="1142394.PSMK_09980"/>
<dbReference type="Proteomes" id="UP000007881">
    <property type="component" value="Chromosome"/>
</dbReference>
<dbReference type="Gene3D" id="3.60.10.10">
    <property type="entry name" value="Endonuclease/exonuclease/phosphatase"/>
    <property type="match status" value="1"/>
</dbReference>
<dbReference type="InterPro" id="IPR036691">
    <property type="entry name" value="Endo/exonu/phosph_ase_sf"/>
</dbReference>
<proteinExistence type="predicted"/>
<dbReference type="InterPro" id="IPR005135">
    <property type="entry name" value="Endo/exonuclease/phosphatase"/>
</dbReference>
<feature type="domain" description="Endonuclease/exonuclease/phosphatase" evidence="3">
    <location>
        <begin position="66"/>
        <end position="382"/>
    </location>
</feature>
<protein>
    <recommendedName>
        <fullName evidence="3">Endonuclease/exonuclease/phosphatase domain-containing protein</fullName>
    </recommendedName>
</protein>
<accession>I0ID19</accession>
<evidence type="ECO:0000256" key="1">
    <source>
        <dbReference type="SAM" id="MobiDB-lite"/>
    </source>
</evidence>
<dbReference type="KEGG" id="phm:PSMK_09980"/>
<keyword evidence="2" id="KW-0732">Signal</keyword>
<gene>
    <name evidence="4" type="ordered locus">PSMK_09980</name>
</gene>
<sequence length="392" mass="40197">MRQAPPAVLLLLLLLLAFLPLGACAGAGGAGGPATARFAAFNTSLSAEGTADSPAYLAAAEEASPLAEKARAVAAVLRAVRPDVVLLSEFDDAGDGRSIARLVAMLQEEGGAGGEPLQYTAAWHPPVNTGEPSGLDLDADGAVGGPGDAWGWGTYPGQFGLLLLSRFPIDAADARSFRLVRWADQPENAMPAGFYPAGVAEELRLSSKTHADVGVRVPLPGGGEREVRVLVSHPTPPVFDGPEDRNGRRNADEIRFWTRYLSGPETAGVPAVLLGDLNADPFDGEGDPAAIRGLLAAPGVRGVPTPASAGGPAAAERDGGANATHRGPAAHDTADFGDAGPHGPGNLRVDYALPVRLEPLGAGVFWPADGPMAEAAAAASDHRLVWVDVRVD</sequence>
<dbReference type="EMBL" id="AP012338">
    <property type="protein sequence ID" value="BAM03157.1"/>
    <property type="molecule type" value="Genomic_DNA"/>
</dbReference>
<feature type="signal peptide" evidence="2">
    <location>
        <begin position="1"/>
        <end position="25"/>
    </location>
</feature>
<dbReference type="HOGENOM" id="CLU_042670_1_0_0"/>
<dbReference type="SUPFAM" id="SSF56219">
    <property type="entry name" value="DNase I-like"/>
    <property type="match status" value="1"/>
</dbReference>
<evidence type="ECO:0000256" key="2">
    <source>
        <dbReference type="SAM" id="SignalP"/>
    </source>
</evidence>
<dbReference type="RefSeq" id="WP_014436376.1">
    <property type="nucleotide sequence ID" value="NC_017080.1"/>
</dbReference>
<organism evidence="4 5">
    <name type="scientific">Phycisphaera mikurensis (strain NBRC 102666 / KCTC 22515 / FYK2301M01)</name>
    <dbReference type="NCBI Taxonomy" id="1142394"/>
    <lineage>
        <taxon>Bacteria</taxon>
        <taxon>Pseudomonadati</taxon>
        <taxon>Planctomycetota</taxon>
        <taxon>Phycisphaerae</taxon>
        <taxon>Phycisphaerales</taxon>
        <taxon>Phycisphaeraceae</taxon>
        <taxon>Phycisphaera</taxon>
    </lineage>
</organism>
<dbReference type="eggNOG" id="COG4222">
    <property type="taxonomic scope" value="Bacteria"/>
</dbReference>
<dbReference type="OrthoDB" id="292013at2"/>
<dbReference type="AlphaFoldDB" id="I0ID19"/>
<evidence type="ECO:0000259" key="3">
    <source>
        <dbReference type="Pfam" id="PF03372"/>
    </source>
</evidence>
<dbReference type="Pfam" id="PF03372">
    <property type="entry name" value="Exo_endo_phos"/>
    <property type="match status" value="1"/>
</dbReference>
<evidence type="ECO:0000313" key="4">
    <source>
        <dbReference type="EMBL" id="BAM03157.1"/>
    </source>
</evidence>
<evidence type="ECO:0000313" key="5">
    <source>
        <dbReference type="Proteomes" id="UP000007881"/>
    </source>
</evidence>
<dbReference type="PATRIC" id="fig|1142394.8.peg.1029"/>
<dbReference type="GO" id="GO:0003824">
    <property type="term" value="F:catalytic activity"/>
    <property type="evidence" value="ECO:0007669"/>
    <property type="project" value="InterPro"/>
</dbReference>
<feature type="region of interest" description="Disordered" evidence="1">
    <location>
        <begin position="303"/>
        <end position="342"/>
    </location>
</feature>